<feature type="compositionally biased region" description="Basic and acidic residues" evidence="1">
    <location>
        <begin position="156"/>
        <end position="170"/>
    </location>
</feature>
<feature type="region of interest" description="Disordered" evidence="1">
    <location>
        <begin position="1"/>
        <end position="35"/>
    </location>
</feature>
<accession>A0A9P0MFF0</accession>
<evidence type="ECO:0000313" key="4">
    <source>
        <dbReference type="Proteomes" id="UP001152888"/>
    </source>
</evidence>
<evidence type="ECO:0000313" key="2">
    <source>
        <dbReference type="EMBL" id="CAH2003044.1"/>
    </source>
</evidence>
<evidence type="ECO:0000256" key="1">
    <source>
        <dbReference type="SAM" id="MobiDB-lite"/>
    </source>
</evidence>
<protein>
    <submittedName>
        <fullName evidence="3">Uncharacterized protein</fullName>
    </submittedName>
</protein>
<proteinExistence type="predicted"/>
<feature type="region of interest" description="Disordered" evidence="1">
    <location>
        <begin position="138"/>
        <end position="174"/>
    </location>
</feature>
<gene>
    <name evidence="2" type="ORF">ACAOBT_LOCUS27139</name>
    <name evidence="3" type="ORF">ACAOBT_LOCUS32747</name>
</gene>
<dbReference type="EMBL" id="CAKOFQ010007525">
    <property type="protein sequence ID" value="CAH2003044.1"/>
    <property type="molecule type" value="Genomic_DNA"/>
</dbReference>
<dbReference type="EMBL" id="CAKOFQ010008164">
    <property type="protein sequence ID" value="CAH2012293.1"/>
    <property type="molecule type" value="Genomic_DNA"/>
</dbReference>
<reference evidence="3" key="1">
    <citation type="submission" date="2022-03" db="EMBL/GenBank/DDBJ databases">
        <authorList>
            <person name="Sayadi A."/>
        </authorList>
    </citation>
    <scope>NUCLEOTIDE SEQUENCE</scope>
</reference>
<feature type="compositionally biased region" description="Polar residues" evidence="1">
    <location>
        <begin position="139"/>
        <end position="154"/>
    </location>
</feature>
<dbReference type="OrthoDB" id="6760534at2759"/>
<sequence length="191" mass="21315">MKEPSEHSDKEHQDKEMAETPDQPDQTVKVEPTEQMDCGSTMVSVVVHNNGNSLNHTRYNPEIELSTDTEDSASESSERVSVLSKVDELLKSVDCTIRQRVLGCIRHVTQEVSHLQHETRTKDMQISELEKQIKELKSQMANGTSESTVENSCATEEGKSSDDNVEKRENGSSVIAAVEDQKECVIRKAAQ</sequence>
<organism evidence="3 4">
    <name type="scientific">Acanthoscelides obtectus</name>
    <name type="common">Bean weevil</name>
    <name type="synonym">Bruchus obtectus</name>
    <dbReference type="NCBI Taxonomy" id="200917"/>
    <lineage>
        <taxon>Eukaryota</taxon>
        <taxon>Metazoa</taxon>
        <taxon>Ecdysozoa</taxon>
        <taxon>Arthropoda</taxon>
        <taxon>Hexapoda</taxon>
        <taxon>Insecta</taxon>
        <taxon>Pterygota</taxon>
        <taxon>Neoptera</taxon>
        <taxon>Endopterygota</taxon>
        <taxon>Coleoptera</taxon>
        <taxon>Polyphaga</taxon>
        <taxon>Cucujiformia</taxon>
        <taxon>Chrysomeloidea</taxon>
        <taxon>Chrysomelidae</taxon>
        <taxon>Bruchinae</taxon>
        <taxon>Bruchini</taxon>
        <taxon>Acanthoscelides</taxon>
    </lineage>
</organism>
<evidence type="ECO:0000313" key="3">
    <source>
        <dbReference type="EMBL" id="CAH2012293.1"/>
    </source>
</evidence>
<feature type="compositionally biased region" description="Basic and acidic residues" evidence="1">
    <location>
        <begin position="1"/>
        <end position="18"/>
    </location>
</feature>
<dbReference type="Proteomes" id="UP001152888">
    <property type="component" value="Unassembled WGS sequence"/>
</dbReference>
<dbReference type="AlphaFoldDB" id="A0A9P0MFF0"/>
<comment type="caution">
    <text evidence="3">The sequence shown here is derived from an EMBL/GenBank/DDBJ whole genome shotgun (WGS) entry which is preliminary data.</text>
</comment>
<name>A0A9P0MFF0_ACAOB</name>
<keyword evidence="4" id="KW-1185">Reference proteome</keyword>